<dbReference type="RefSeq" id="WP_152278164.1">
    <property type="nucleotide sequence ID" value="NZ_WEKV01000016.1"/>
</dbReference>
<reference evidence="1 2" key="1">
    <citation type="submission" date="2019-10" db="EMBL/GenBank/DDBJ databases">
        <title>Draft Genome Sequence of the Caffeine Degrading Methylotroph Methylorubrum populi PINKEL.</title>
        <authorList>
            <person name="Dawson S.C."/>
            <person name="Zhang X."/>
            <person name="Wright M.E."/>
            <person name="Sharma G."/>
            <person name="Langner J.T."/>
            <person name="Ditty J.L."/>
            <person name="Subuyuj G.A."/>
        </authorList>
    </citation>
    <scope>NUCLEOTIDE SEQUENCE [LARGE SCALE GENOMIC DNA]</scope>
    <source>
        <strain evidence="1 2">Pinkel</strain>
    </source>
</reference>
<evidence type="ECO:0000313" key="2">
    <source>
        <dbReference type="Proteomes" id="UP000469949"/>
    </source>
</evidence>
<evidence type="ECO:0000313" key="1">
    <source>
        <dbReference type="EMBL" id="KAB7783493.1"/>
    </source>
</evidence>
<gene>
    <name evidence="1" type="ORF">F8B43_4055</name>
</gene>
<accession>A0A833MZD5</accession>
<dbReference type="EMBL" id="WEKV01000016">
    <property type="protein sequence ID" value="KAB7783493.1"/>
    <property type="molecule type" value="Genomic_DNA"/>
</dbReference>
<sequence>MLTFSESRQRTLNTPDEIAAYLGETFRAMQASGPFKPGDEVAITSRSGLPPEIGIGDVGIMLCDLPNQLFSWVLVFTSGGQQMPVQIQTANLAKREQAKEAASE</sequence>
<dbReference type="Proteomes" id="UP000469949">
    <property type="component" value="Unassembled WGS sequence"/>
</dbReference>
<dbReference type="AlphaFoldDB" id="A0A833MZD5"/>
<protein>
    <submittedName>
        <fullName evidence="1">Uncharacterized protein</fullName>
    </submittedName>
</protein>
<organism evidence="1 2">
    <name type="scientific">Methylorubrum populi</name>
    <dbReference type="NCBI Taxonomy" id="223967"/>
    <lineage>
        <taxon>Bacteria</taxon>
        <taxon>Pseudomonadati</taxon>
        <taxon>Pseudomonadota</taxon>
        <taxon>Alphaproteobacteria</taxon>
        <taxon>Hyphomicrobiales</taxon>
        <taxon>Methylobacteriaceae</taxon>
        <taxon>Methylorubrum</taxon>
    </lineage>
</organism>
<proteinExistence type="predicted"/>
<comment type="caution">
    <text evidence="1">The sequence shown here is derived from an EMBL/GenBank/DDBJ whole genome shotgun (WGS) entry which is preliminary data.</text>
</comment>
<name>A0A833MZD5_9HYPH</name>